<feature type="compositionally biased region" description="Low complexity" evidence="1">
    <location>
        <begin position="1"/>
        <end position="40"/>
    </location>
</feature>
<feature type="region of interest" description="Disordered" evidence="1">
    <location>
        <begin position="1"/>
        <end position="52"/>
    </location>
</feature>
<dbReference type="AlphaFoldDB" id="A0A1X7T8L6"/>
<sequence length="52" mass="5147">SYGKSNGTSSTNSKGSSPQPSIGTRGKSNGSSGTNSKGSSLQASTTRYVAFS</sequence>
<dbReference type="InParanoid" id="A0A1X7T8L6"/>
<dbReference type="EnsemblMetazoa" id="Aqu2.1.10899_001">
    <property type="protein sequence ID" value="Aqu2.1.10899_001"/>
    <property type="gene ID" value="Aqu2.1.10899"/>
</dbReference>
<name>A0A1X7T8L6_AMPQE</name>
<accession>A0A1X7T8L6</accession>
<feature type="compositionally biased region" description="Polar residues" evidence="1">
    <location>
        <begin position="41"/>
        <end position="52"/>
    </location>
</feature>
<evidence type="ECO:0000256" key="1">
    <source>
        <dbReference type="SAM" id="MobiDB-lite"/>
    </source>
</evidence>
<evidence type="ECO:0000313" key="2">
    <source>
        <dbReference type="EnsemblMetazoa" id="Aqu2.1.10899_001"/>
    </source>
</evidence>
<proteinExistence type="predicted"/>
<reference evidence="2" key="1">
    <citation type="submission" date="2017-05" db="UniProtKB">
        <authorList>
            <consortium name="EnsemblMetazoa"/>
        </authorList>
    </citation>
    <scope>IDENTIFICATION</scope>
</reference>
<protein>
    <submittedName>
        <fullName evidence="2">Uncharacterized protein</fullName>
    </submittedName>
</protein>
<organism evidence="2">
    <name type="scientific">Amphimedon queenslandica</name>
    <name type="common">Sponge</name>
    <dbReference type="NCBI Taxonomy" id="400682"/>
    <lineage>
        <taxon>Eukaryota</taxon>
        <taxon>Metazoa</taxon>
        <taxon>Porifera</taxon>
        <taxon>Demospongiae</taxon>
        <taxon>Heteroscleromorpha</taxon>
        <taxon>Haplosclerida</taxon>
        <taxon>Niphatidae</taxon>
        <taxon>Amphimedon</taxon>
    </lineage>
</organism>